<evidence type="ECO:0000259" key="1">
    <source>
        <dbReference type="Pfam" id="PF01693"/>
    </source>
</evidence>
<dbReference type="Pfam" id="PF01693">
    <property type="entry name" value="Cauli_VI"/>
    <property type="match status" value="1"/>
</dbReference>
<comment type="caution">
    <text evidence="2">The sequence shown here is derived from an EMBL/GenBank/DDBJ whole genome shotgun (WGS) entry which is preliminary data.</text>
</comment>
<dbReference type="InterPro" id="IPR009027">
    <property type="entry name" value="Ribosomal_bL9/RNase_H1_N"/>
</dbReference>
<gene>
    <name evidence="2" type="ORF">WUBG_06285</name>
</gene>
<feature type="domain" description="Ribonuclease H1 N-terminal" evidence="1">
    <location>
        <begin position="5"/>
        <end position="34"/>
    </location>
</feature>
<accession>J9F618</accession>
<evidence type="ECO:0000313" key="2">
    <source>
        <dbReference type="EMBL" id="EJW82804.1"/>
    </source>
</evidence>
<sequence>MKTGYYAVARGRCTGVYKTWSECEKQVKGYRNARLVLLQSKLLMIMMSLHRAKPFK</sequence>
<name>J9F618_WUCBA</name>
<proteinExistence type="predicted"/>
<reference evidence="3" key="1">
    <citation type="submission" date="2012-08" db="EMBL/GenBank/DDBJ databases">
        <title>The Genome Sequence of Wuchereria bancrofti.</title>
        <authorList>
            <person name="Nutman T.B."/>
            <person name="Fink D.L."/>
            <person name="Russ C."/>
            <person name="Young S."/>
            <person name="Zeng Q."/>
            <person name="Koehrsen M."/>
            <person name="Alvarado L."/>
            <person name="Berlin A."/>
            <person name="Chapman S.B."/>
            <person name="Chen Z."/>
            <person name="Freedman E."/>
            <person name="Gellesch M."/>
            <person name="Goldberg J."/>
            <person name="Griggs A."/>
            <person name="Gujja S."/>
            <person name="Heilman E.R."/>
            <person name="Heiman D."/>
            <person name="Hepburn T."/>
            <person name="Howarth C."/>
            <person name="Jen D."/>
            <person name="Larson L."/>
            <person name="Lewis B."/>
            <person name="Mehta T."/>
            <person name="Park D."/>
            <person name="Pearson M."/>
            <person name="Roberts A."/>
            <person name="Saif S."/>
            <person name="Shea T."/>
            <person name="Shenoy N."/>
            <person name="Sisk P."/>
            <person name="Stolte C."/>
            <person name="Sykes S."/>
            <person name="Walk T."/>
            <person name="White J."/>
            <person name="Yandava C."/>
            <person name="Haas B."/>
            <person name="Henn M.R."/>
            <person name="Nusbaum C."/>
            <person name="Birren B."/>
        </authorList>
    </citation>
    <scope>NUCLEOTIDE SEQUENCE [LARGE SCALE GENOMIC DNA]</scope>
    <source>
        <strain evidence="3">NA</strain>
    </source>
</reference>
<dbReference type="Gene3D" id="3.40.970.10">
    <property type="entry name" value="Ribonuclease H1, N-terminal domain"/>
    <property type="match status" value="1"/>
</dbReference>
<dbReference type="InterPro" id="IPR037056">
    <property type="entry name" value="RNase_H1_N_sf"/>
</dbReference>
<evidence type="ECO:0000313" key="3">
    <source>
        <dbReference type="Proteomes" id="UP000004810"/>
    </source>
</evidence>
<dbReference type="AlphaFoldDB" id="J9F618"/>
<dbReference type="SUPFAM" id="SSF55658">
    <property type="entry name" value="L9 N-domain-like"/>
    <property type="match status" value="1"/>
</dbReference>
<protein>
    <recommendedName>
        <fullName evidence="1">Ribonuclease H1 N-terminal domain-containing protein</fullName>
    </recommendedName>
</protein>
<dbReference type="InterPro" id="IPR011320">
    <property type="entry name" value="RNase_H1_N"/>
</dbReference>
<dbReference type="Proteomes" id="UP000004810">
    <property type="component" value="Unassembled WGS sequence"/>
</dbReference>
<dbReference type="EMBL" id="ADBV01002625">
    <property type="protein sequence ID" value="EJW82804.1"/>
    <property type="molecule type" value="Genomic_DNA"/>
</dbReference>
<organism evidence="2 3">
    <name type="scientific">Wuchereria bancrofti</name>
    <dbReference type="NCBI Taxonomy" id="6293"/>
    <lineage>
        <taxon>Eukaryota</taxon>
        <taxon>Metazoa</taxon>
        <taxon>Ecdysozoa</taxon>
        <taxon>Nematoda</taxon>
        <taxon>Chromadorea</taxon>
        <taxon>Rhabditida</taxon>
        <taxon>Spirurina</taxon>
        <taxon>Spiruromorpha</taxon>
        <taxon>Filarioidea</taxon>
        <taxon>Onchocercidae</taxon>
        <taxon>Wuchereria</taxon>
    </lineage>
</organism>